<dbReference type="InterPro" id="IPR014528">
    <property type="entry name" value="GdpP/PdeA"/>
</dbReference>
<evidence type="ECO:0000256" key="7">
    <source>
        <dbReference type="PIRSR" id="PIRSR026583-50"/>
    </source>
</evidence>
<feature type="binding site" evidence="7">
    <location>
        <position position="434"/>
    </location>
    <ligand>
        <name>Mn(2+)</name>
        <dbReference type="ChEBI" id="CHEBI:29035"/>
        <label>2</label>
    </ligand>
</feature>
<proteinExistence type="inferred from homology"/>
<dbReference type="Pfam" id="PF02272">
    <property type="entry name" value="DHHA1"/>
    <property type="match status" value="1"/>
</dbReference>
<dbReference type="GO" id="GO:0016787">
    <property type="term" value="F:hydrolase activity"/>
    <property type="evidence" value="ECO:0007669"/>
    <property type="project" value="UniProtKB-UniRule"/>
</dbReference>
<dbReference type="InterPro" id="IPR003156">
    <property type="entry name" value="DHHA1_dom"/>
</dbReference>
<gene>
    <name evidence="10" type="ORF">HU830_05265</name>
</gene>
<dbReference type="Proteomes" id="UP000563523">
    <property type="component" value="Unassembled WGS sequence"/>
</dbReference>
<dbReference type="InterPro" id="IPR001667">
    <property type="entry name" value="DDH_dom"/>
</dbReference>
<dbReference type="Gene3D" id="3.30.450.20">
    <property type="entry name" value="PAS domain"/>
    <property type="match status" value="1"/>
</dbReference>
<feature type="binding site" evidence="7">
    <location>
        <position position="515"/>
    </location>
    <ligand>
        <name>Mn(2+)</name>
        <dbReference type="ChEBI" id="CHEBI:29035"/>
        <label>2</label>
    </ligand>
</feature>
<comment type="cofactor">
    <cofactor evidence="7">
        <name>Mn(2+)</name>
        <dbReference type="ChEBI" id="CHEBI:29035"/>
    </cofactor>
    <text evidence="7">For phosphodiesterase activity, probably binds 2 Mn(2+) per subunit.</text>
</comment>
<accession>A0A850QXM7</accession>
<comment type="function">
    <text evidence="6">Has phosphodiesterase (PDE) activity against cyclic-di-AMP (c-di-AMP).</text>
</comment>
<keyword evidence="4 8" id="KW-1133">Transmembrane helix</keyword>
<keyword evidence="6" id="KW-0378">Hydrolase</keyword>
<dbReference type="FunFam" id="3.90.1640.10:FF:000002">
    <property type="entry name" value="Cyclic-di-AMP phosphodiesterase"/>
    <property type="match status" value="1"/>
</dbReference>
<comment type="caution">
    <text evidence="10">The sequence shown here is derived from an EMBL/GenBank/DDBJ whole genome shotgun (WGS) entry which is preliminary data.</text>
</comment>
<dbReference type="RefSeq" id="WP_176942738.1">
    <property type="nucleotide sequence ID" value="NZ_JABZEC010000004.1"/>
</dbReference>
<dbReference type="InterPro" id="IPR049553">
    <property type="entry name" value="GdpP-like_PAS"/>
</dbReference>
<evidence type="ECO:0000256" key="3">
    <source>
        <dbReference type="ARBA" id="ARBA00022692"/>
    </source>
</evidence>
<evidence type="ECO:0000256" key="2">
    <source>
        <dbReference type="ARBA" id="ARBA00022475"/>
    </source>
</evidence>
<dbReference type="PANTHER" id="PTHR47618:SF2">
    <property type="entry name" value="CYCLIC-DI-AMP PHOSPHODIESTERASE GDPP"/>
    <property type="match status" value="1"/>
</dbReference>
<keyword evidence="5 6" id="KW-0472">Membrane</keyword>
<dbReference type="Gene3D" id="3.30.70.270">
    <property type="match status" value="1"/>
</dbReference>
<dbReference type="InterPro" id="IPR038763">
    <property type="entry name" value="DHH_sf"/>
</dbReference>
<organism evidence="10 11">
    <name type="scientific">Bombilactobacillus apium</name>
    <dbReference type="NCBI Taxonomy" id="2675299"/>
    <lineage>
        <taxon>Bacteria</taxon>
        <taxon>Bacillati</taxon>
        <taxon>Bacillota</taxon>
        <taxon>Bacilli</taxon>
        <taxon>Lactobacillales</taxon>
        <taxon>Lactobacillaceae</taxon>
        <taxon>Bombilactobacillus</taxon>
    </lineage>
</organism>
<dbReference type="Gene3D" id="3.90.1640.10">
    <property type="entry name" value="inorganic pyrophosphatase (n-terminal core)"/>
    <property type="match status" value="1"/>
</dbReference>
<evidence type="ECO:0000259" key="9">
    <source>
        <dbReference type="PROSITE" id="PS50887"/>
    </source>
</evidence>
<dbReference type="InterPro" id="IPR029787">
    <property type="entry name" value="Nucleotide_cyclase"/>
</dbReference>
<dbReference type="InterPro" id="IPR043128">
    <property type="entry name" value="Rev_trsase/Diguanyl_cyclase"/>
</dbReference>
<feature type="binding site" evidence="7">
    <location>
        <position position="365"/>
    </location>
    <ligand>
        <name>Mn(2+)</name>
        <dbReference type="ChEBI" id="CHEBI:29035"/>
        <label>2</label>
    </ligand>
</feature>
<dbReference type="InterPro" id="IPR000160">
    <property type="entry name" value="GGDEF_dom"/>
</dbReference>
<comment type="catalytic activity">
    <reaction evidence="6">
        <text>3',3'-c-di-AMP + H2O = 5'-O-phosphonoadenylyl-(3'-&gt;5')-adenosine + H(+)</text>
        <dbReference type="Rhea" id="RHEA:54420"/>
        <dbReference type="ChEBI" id="CHEBI:15377"/>
        <dbReference type="ChEBI" id="CHEBI:15378"/>
        <dbReference type="ChEBI" id="CHEBI:71500"/>
        <dbReference type="ChEBI" id="CHEBI:138171"/>
    </reaction>
</comment>
<keyword evidence="7" id="KW-0479">Metal-binding</keyword>
<keyword evidence="2 6" id="KW-1003">Cell membrane</keyword>
<keyword evidence="7" id="KW-0464">Manganese</keyword>
<feature type="binding site" evidence="7">
    <location>
        <position position="459"/>
    </location>
    <ligand>
        <name>Mn(2+)</name>
        <dbReference type="ChEBI" id="CHEBI:29035"/>
        <label>2</label>
    </ligand>
</feature>
<dbReference type="GO" id="GO:0046872">
    <property type="term" value="F:metal ion binding"/>
    <property type="evidence" value="ECO:0007669"/>
    <property type="project" value="UniProtKB-KW"/>
</dbReference>
<dbReference type="GO" id="GO:0003676">
    <property type="term" value="F:nucleic acid binding"/>
    <property type="evidence" value="ECO:0007669"/>
    <property type="project" value="UniProtKB-UniRule"/>
</dbReference>
<comment type="subcellular location">
    <subcellularLocation>
        <location evidence="1">Cell membrane</location>
        <topology evidence="1">Multi-pass membrane protein</topology>
    </subcellularLocation>
</comment>
<feature type="binding site" evidence="7">
    <location>
        <position position="363"/>
    </location>
    <ligand>
        <name>Mn(2+)</name>
        <dbReference type="ChEBI" id="CHEBI:29035"/>
        <label>1</label>
    </ligand>
</feature>
<dbReference type="Pfam" id="PF24898">
    <property type="entry name" value="GGDEF_GdpP"/>
    <property type="match status" value="1"/>
</dbReference>
<keyword evidence="11" id="KW-1185">Reference proteome</keyword>
<comment type="similarity">
    <text evidence="6">Belongs to the GdpP/PdeA phosphodiesterase family.</text>
</comment>
<feature type="domain" description="GGDEF" evidence="9">
    <location>
        <begin position="187"/>
        <end position="315"/>
    </location>
</feature>
<feature type="transmembrane region" description="Helical" evidence="8">
    <location>
        <begin position="12"/>
        <end position="38"/>
    </location>
</feature>
<dbReference type="PIRSF" id="PIRSF026583">
    <property type="entry name" value="YybT"/>
    <property type="match status" value="1"/>
</dbReference>
<evidence type="ECO:0000256" key="5">
    <source>
        <dbReference type="ARBA" id="ARBA00023136"/>
    </source>
</evidence>
<dbReference type="PROSITE" id="PS50887">
    <property type="entry name" value="GGDEF"/>
    <property type="match status" value="1"/>
</dbReference>
<dbReference type="AlphaFoldDB" id="A0A850QXM7"/>
<feature type="transmembrane region" description="Helical" evidence="8">
    <location>
        <begin position="44"/>
        <end position="62"/>
    </location>
</feature>
<sequence>MSKKKLTNQNLLALSSAAKLGSAGLLVLLVALILVQFLDRPEDLIFSLSIIVLLVLLSAYLLNDLLKQANQHLYDLSFRENRGQQEALIKLPMGILLYSADKKHKIEWINPRLQRHFGDREILGLTMSQLNPKLEQLVISSSESKAQSQVIQLESAQFRAFVQRDLRIIYLLNITDLVQLQQKYESEKIALGQIFLDNYDEITQTMADREQSNLDNYVTNQLTDWANNNAMFLKRISKDRFIVVAYARSLQQLEENSFGILDQIRKGTSQQNYPLTLSIGLAYGHDNLAQVAEEAQKNLDLALGRGGDQVVVRKGEEPASFYGGNTNPMEKRTRVRARMISQALRDLFDQADHLYVMGHDRPDMDSLGACLGIHRIAQMNDKKCQIVIDQTEVHTDIARLLTLIDQDPTLKDDLISPKKAVETVEKNSLLIMVDVSKPSLSMSPELFQKLAKQTIIIDHHRRGEEFPANPILVYIEPYASSASELVTEMIEYQPKSKQSLSKLEATALLAGISLDTKSFTLRAGTRTFDAASYLRSLGADGTMIQNLLKEDVTAYIQQSHLISTIEMITPHVAVCAGEDDQSYDSVIAAQAADTLLSLSNIQAGFVLTKRDDDVVAISARSLGDFNVQVIMEEMGGGGHLSNAATQLKQTTVSAAKKELIAITQQKVEDIKQ</sequence>
<reference evidence="10 11" key="1">
    <citation type="submission" date="2020-06" db="EMBL/GenBank/DDBJ databases">
        <authorList>
            <person name="Kang J."/>
        </authorList>
    </citation>
    <scope>NUCLEOTIDE SEQUENCE [LARGE SCALE GENOMIC DNA]</scope>
    <source>
        <strain evidence="10 11">DCY120</strain>
    </source>
</reference>
<dbReference type="SUPFAM" id="SSF64182">
    <property type="entry name" value="DHH phosphoesterases"/>
    <property type="match status" value="1"/>
</dbReference>
<keyword evidence="3 8" id="KW-0812">Transmembrane</keyword>
<name>A0A850QXM7_9LACO</name>
<evidence type="ECO:0000256" key="4">
    <source>
        <dbReference type="ARBA" id="ARBA00022989"/>
    </source>
</evidence>
<dbReference type="Pfam" id="PF01368">
    <property type="entry name" value="DHH"/>
    <property type="match status" value="1"/>
</dbReference>
<dbReference type="EMBL" id="JABZEC010000004">
    <property type="protein sequence ID" value="NVY96574.1"/>
    <property type="molecule type" value="Genomic_DNA"/>
</dbReference>
<feature type="binding site" evidence="7">
    <location>
        <position position="434"/>
    </location>
    <ligand>
        <name>Mn(2+)</name>
        <dbReference type="ChEBI" id="CHEBI:29035"/>
        <label>1</label>
    </ligand>
</feature>
<dbReference type="InterPro" id="IPR051319">
    <property type="entry name" value="Oligoribo/pAp-PDE_c-di-AMP_PDE"/>
</dbReference>
<dbReference type="Gene3D" id="3.10.310.30">
    <property type="match status" value="1"/>
</dbReference>
<dbReference type="SUPFAM" id="SSF55073">
    <property type="entry name" value="Nucleotide cyclase"/>
    <property type="match status" value="1"/>
</dbReference>
<dbReference type="EC" id="3.1.4.-" evidence="6"/>
<evidence type="ECO:0000256" key="1">
    <source>
        <dbReference type="ARBA" id="ARBA00004651"/>
    </source>
</evidence>
<evidence type="ECO:0000313" key="10">
    <source>
        <dbReference type="EMBL" id="NVY96574.1"/>
    </source>
</evidence>
<evidence type="ECO:0000313" key="11">
    <source>
        <dbReference type="Proteomes" id="UP000563523"/>
    </source>
</evidence>
<dbReference type="Pfam" id="PF21370">
    <property type="entry name" value="PAS_GdpP"/>
    <property type="match status" value="1"/>
</dbReference>
<dbReference type="PANTHER" id="PTHR47618">
    <property type="entry name" value="BIFUNCTIONAL OLIGORIBONUCLEASE AND PAP PHOSPHATASE NRNA"/>
    <property type="match status" value="1"/>
</dbReference>
<feature type="binding site" evidence="7">
    <location>
        <position position="359"/>
    </location>
    <ligand>
        <name>Mn(2+)</name>
        <dbReference type="ChEBI" id="CHEBI:29035"/>
        <label>1</label>
    </ligand>
</feature>
<protein>
    <recommendedName>
        <fullName evidence="6">Cyclic-di-AMP phosphodiesterase</fullName>
        <ecNumber evidence="6">3.1.4.-</ecNumber>
    </recommendedName>
</protein>
<evidence type="ECO:0000256" key="8">
    <source>
        <dbReference type="SAM" id="Phobius"/>
    </source>
</evidence>
<dbReference type="GO" id="GO:0005886">
    <property type="term" value="C:plasma membrane"/>
    <property type="evidence" value="ECO:0007669"/>
    <property type="project" value="UniProtKB-SubCell"/>
</dbReference>
<evidence type="ECO:0000256" key="6">
    <source>
        <dbReference type="PIRNR" id="PIRNR026583"/>
    </source>
</evidence>
<dbReference type="SMART" id="SM00267">
    <property type="entry name" value="GGDEF"/>
    <property type="match status" value="1"/>
</dbReference>